<evidence type="ECO:0000313" key="4">
    <source>
        <dbReference type="Proteomes" id="UP000334923"/>
    </source>
</evidence>
<accession>A0A5E6MCM5</accession>
<dbReference type="PANTHER" id="PTHR35848:SF6">
    <property type="entry name" value="CUPIN TYPE-2 DOMAIN-CONTAINING PROTEIN"/>
    <property type="match status" value="1"/>
</dbReference>
<dbReference type="Gene3D" id="2.60.120.10">
    <property type="entry name" value="Jelly Rolls"/>
    <property type="match status" value="1"/>
</dbReference>
<evidence type="ECO:0000259" key="2">
    <source>
        <dbReference type="Pfam" id="PF07883"/>
    </source>
</evidence>
<dbReference type="SUPFAM" id="SSF51182">
    <property type="entry name" value="RmlC-like cupins"/>
    <property type="match status" value="1"/>
</dbReference>
<feature type="domain" description="Cupin type-2" evidence="2">
    <location>
        <begin position="50"/>
        <end position="119"/>
    </location>
</feature>
<dbReference type="PANTHER" id="PTHR35848">
    <property type="entry name" value="OXALATE-BINDING PROTEIN"/>
    <property type="match status" value="1"/>
</dbReference>
<dbReference type="InterPro" id="IPR014710">
    <property type="entry name" value="RmlC-like_jellyroll"/>
</dbReference>
<evidence type="ECO:0000313" key="3">
    <source>
        <dbReference type="EMBL" id="VVM06969.1"/>
    </source>
</evidence>
<dbReference type="AlphaFoldDB" id="A0A5E6MCM5"/>
<gene>
    <name evidence="3" type="ORF">MAMT_01476</name>
</gene>
<dbReference type="InterPro" id="IPR011051">
    <property type="entry name" value="RmlC_Cupin_sf"/>
</dbReference>
<sequence length="157" mass="17363">MKVNLAEIPWVECRSPKGRYHLFQKTISLSLGGKKDVGTWGGGQPFDAALVRIPAGAVDWPLHAHSAQWELYGVEEGKGWVQVGEQRIDLGPGDWFLAKPEEAHQIENPGPGDLLLLVIANNPEADVVSYPRSGKFFLKPERKIVAESPLSYYDGEE</sequence>
<organism evidence="3 4">
    <name type="scientific">Methylacidimicrobium tartarophylax</name>
    <dbReference type="NCBI Taxonomy" id="1041768"/>
    <lineage>
        <taxon>Bacteria</taxon>
        <taxon>Pseudomonadati</taxon>
        <taxon>Verrucomicrobiota</taxon>
        <taxon>Methylacidimicrobium</taxon>
    </lineage>
</organism>
<proteinExistence type="predicted"/>
<dbReference type="Pfam" id="PF07883">
    <property type="entry name" value="Cupin_2"/>
    <property type="match status" value="1"/>
</dbReference>
<dbReference type="EMBL" id="CABFVA020000078">
    <property type="protein sequence ID" value="VVM06969.1"/>
    <property type="molecule type" value="Genomic_DNA"/>
</dbReference>
<reference evidence="3 4" key="1">
    <citation type="submission" date="2019-09" db="EMBL/GenBank/DDBJ databases">
        <authorList>
            <person name="Cremers G."/>
        </authorList>
    </citation>
    <scope>NUCLEOTIDE SEQUENCE [LARGE SCALE GENOMIC DNA]</scope>
    <source>
        <strain evidence="3">4A</strain>
    </source>
</reference>
<dbReference type="Proteomes" id="UP000334923">
    <property type="component" value="Unassembled WGS sequence"/>
</dbReference>
<dbReference type="InterPro" id="IPR051610">
    <property type="entry name" value="GPI/OXD"/>
</dbReference>
<dbReference type="OrthoDB" id="9797047at2"/>
<name>A0A5E6MCM5_9BACT</name>
<evidence type="ECO:0000256" key="1">
    <source>
        <dbReference type="ARBA" id="ARBA00022723"/>
    </source>
</evidence>
<dbReference type="GO" id="GO:0046872">
    <property type="term" value="F:metal ion binding"/>
    <property type="evidence" value="ECO:0007669"/>
    <property type="project" value="UniProtKB-KW"/>
</dbReference>
<protein>
    <recommendedName>
        <fullName evidence="2">Cupin type-2 domain-containing protein</fullName>
    </recommendedName>
</protein>
<dbReference type="InterPro" id="IPR013096">
    <property type="entry name" value="Cupin_2"/>
</dbReference>
<keyword evidence="4" id="KW-1185">Reference proteome</keyword>
<dbReference type="RefSeq" id="WP_142660315.1">
    <property type="nucleotide sequence ID" value="NZ_CABFVA020000078.1"/>
</dbReference>
<keyword evidence="1" id="KW-0479">Metal-binding</keyword>